<dbReference type="OrthoDB" id="1293114at2759"/>
<feature type="compositionally biased region" description="Low complexity" evidence="1">
    <location>
        <begin position="207"/>
        <end position="219"/>
    </location>
</feature>
<feature type="compositionally biased region" description="Low complexity" evidence="1">
    <location>
        <begin position="230"/>
        <end position="240"/>
    </location>
</feature>
<comment type="caution">
    <text evidence="2">The sequence shown here is derived from an EMBL/GenBank/DDBJ whole genome shotgun (WGS) entry which is preliminary data.</text>
</comment>
<feature type="compositionally biased region" description="Low complexity" evidence="1">
    <location>
        <begin position="278"/>
        <end position="289"/>
    </location>
</feature>
<reference evidence="2 3" key="1">
    <citation type="submission" date="2017-03" db="EMBL/GenBank/DDBJ databases">
        <title>Genome of the blue death feigning beetle - Asbolus verrucosus.</title>
        <authorList>
            <person name="Rider S.D."/>
        </authorList>
    </citation>
    <scope>NUCLEOTIDE SEQUENCE [LARGE SCALE GENOMIC DNA]</scope>
    <source>
        <strain evidence="2">Butters</strain>
        <tissue evidence="2">Head and leg muscle</tissue>
    </source>
</reference>
<dbReference type="Proteomes" id="UP000292052">
    <property type="component" value="Unassembled WGS sequence"/>
</dbReference>
<feature type="compositionally biased region" description="Polar residues" evidence="1">
    <location>
        <begin position="164"/>
        <end position="174"/>
    </location>
</feature>
<gene>
    <name evidence="2" type="ORF">BDFB_004378</name>
</gene>
<accession>A0A482VSN8</accession>
<feature type="region of interest" description="Disordered" evidence="1">
    <location>
        <begin position="230"/>
        <end position="302"/>
    </location>
</feature>
<sequence length="414" mass="46538">MSYLIDERINFNNPTVGKPANLQNSAVLRMLEEEEQRQRSGQSPSKYFRIGYTRPLRDQIKWPPPELEQRNHQRSSFKDVVTPGTESTACINSRLNGNFSTGLKRVAWPPPNEGENYSEQSPVQAQGGPQYSSQSPTLQNHSPAQQQVSHDPSHRYPLKPLDISNGTSNYQQPAVSPVANQRPLGYQQTAANKQWAPVLSPVATPGQPQFKPPYQQTQQYQQNYQYQQYQTSAQGYQQQPAPQPISPQPYQSSQFNQPQQQYQPQQYQPSQTKTFSRQPPQSSVQSVAATNQGIPPQPQAAIRPVEPPPSTITLRQQAPVSQAPPPVVTSQPATATLKGGKHLRGDLKWPPENVKRQTEEENRLRLELAKGPAFRPRLVRKDYGPFFAQHALNASYPGYKAPPGTQFYEQHGAY</sequence>
<dbReference type="STRING" id="1661398.A0A482VSN8"/>
<feature type="compositionally biased region" description="Polar residues" evidence="1">
    <location>
        <begin position="115"/>
        <end position="150"/>
    </location>
</feature>
<feature type="region of interest" description="Disordered" evidence="1">
    <location>
        <begin position="200"/>
        <end position="219"/>
    </location>
</feature>
<feature type="compositionally biased region" description="Low complexity" evidence="1">
    <location>
        <begin position="248"/>
        <end position="271"/>
    </location>
</feature>
<dbReference type="AlphaFoldDB" id="A0A482VSN8"/>
<keyword evidence="3" id="KW-1185">Reference proteome</keyword>
<name>A0A482VSN8_ASBVE</name>
<proteinExistence type="predicted"/>
<evidence type="ECO:0000313" key="2">
    <source>
        <dbReference type="EMBL" id="RZC35720.1"/>
    </source>
</evidence>
<feature type="compositionally biased region" description="Polar residues" evidence="1">
    <location>
        <begin position="84"/>
        <end position="101"/>
    </location>
</feature>
<feature type="region of interest" description="Disordered" evidence="1">
    <location>
        <begin position="63"/>
        <end position="174"/>
    </location>
</feature>
<evidence type="ECO:0000313" key="3">
    <source>
        <dbReference type="Proteomes" id="UP000292052"/>
    </source>
</evidence>
<evidence type="ECO:0000256" key="1">
    <source>
        <dbReference type="SAM" id="MobiDB-lite"/>
    </source>
</evidence>
<organism evidence="2 3">
    <name type="scientific">Asbolus verrucosus</name>
    <name type="common">Desert ironclad beetle</name>
    <dbReference type="NCBI Taxonomy" id="1661398"/>
    <lineage>
        <taxon>Eukaryota</taxon>
        <taxon>Metazoa</taxon>
        <taxon>Ecdysozoa</taxon>
        <taxon>Arthropoda</taxon>
        <taxon>Hexapoda</taxon>
        <taxon>Insecta</taxon>
        <taxon>Pterygota</taxon>
        <taxon>Neoptera</taxon>
        <taxon>Endopterygota</taxon>
        <taxon>Coleoptera</taxon>
        <taxon>Polyphaga</taxon>
        <taxon>Cucujiformia</taxon>
        <taxon>Tenebrionidae</taxon>
        <taxon>Pimeliinae</taxon>
        <taxon>Asbolus</taxon>
    </lineage>
</organism>
<protein>
    <submittedName>
        <fullName evidence="2">Extensin</fullName>
    </submittedName>
</protein>
<dbReference type="EMBL" id="QDEB01068360">
    <property type="protein sequence ID" value="RZC35720.1"/>
    <property type="molecule type" value="Genomic_DNA"/>
</dbReference>